<sequence length="40" mass="5016">MKEMLYIPFYLWYGVEWLIKLFCKGNAYRNLSFEREAYDN</sequence>
<proteinExistence type="predicted"/>
<protein>
    <submittedName>
        <fullName evidence="1">Uncharacterized protein</fullName>
    </submittedName>
</protein>
<dbReference type="EMBL" id="BK059093">
    <property type="protein sequence ID" value="DAE29096.1"/>
    <property type="molecule type" value="Genomic_DNA"/>
</dbReference>
<name>A0A8S5RCI9_9VIRU</name>
<accession>A0A8S5RCI9</accession>
<reference evidence="1" key="1">
    <citation type="journal article" date="2021" name="Proc. Natl. Acad. Sci. U.S.A.">
        <title>A Catalog of Tens of Thousands of Viruses from Human Metagenomes Reveals Hidden Associations with Chronic Diseases.</title>
        <authorList>
            <person name="Tisza M.J."/>
            <person name="Buck C.B."/>
        </authorList>
    </citation>
    <scope>NUCLEOTIDE SEQUENCE</scope>
    <source>
        <strain evidence="1">Ctx9V1</strain>
    </source>
</reference>
<evidence type="ECO:0000313" key="1">
    <source>
        <dbReference type="EMBL" id="DAE29096.1"/>
    </source>
</evidence>
<organism evidence="1">
    <name type="scientific">virus sp. ctx9V1</name>
    <dbReference type="NCBI Taxonomy" id="2828001"/>
    <lineage>
        <taxon>Viruses</taxon>
    </lineage>
</organism>